<protein>
    <submittedName>
        <fullName evidence="2">Uncharacterized protein</fullName>
    </submittedName>
</protein>
<feature type="transmembrane region" description="Helical" evidence="1">
    <location>
        <begin position="131"/>
        <end position="152"/>
    </location>
</feature>
<dbReference type="RefSeq" id="WP_107148876.1">
    <property type="nucleotide sequence ID" value="NZ_PYUC01000001.1"/>
</dbReference>
<evidence type="ECO:0000313" key="3">
    <source>
        <dbReference type="Proteomes" id="UP000240638"/>
    </source>
</evidence>
<feature type="transmembrane region" description="Helical" evidence="1">
    <location>
        <begin position="164"/>
        <end position="185"/>
    </location>
</feature>
<reference evidence="2 3" key="1">
    <citation type="submission" date="2018-03" db="EMBL/GenBank/DDBJ databases">
        <title>Whole genome analyses suggest that Burkholderia sensu lato contains two further novel genera in the rhizoxinica-symbiotica group Mycetohabitans gen. nov., and Trinickia gen. nov.: implications for the evolution of diazotrophy and nodulation in the Burkholderiaceae.</title>
        <authorList>
            <person name="Estrada De Los Santos P."/>
            <person name="Palmer M."/>
            <person name="Chavez-Ramirez B."/>
            <person name="Steenkamp E.T."/>
            <person name="Hirsch A.M."/>
            <person name="Manyaka P."/>
            <person name="Maluk M."/>
            <person name="Lafos M."/>
            <person name="Crook M."/>
            <person name="Gross E."/>
            <person name="Simon M.F."/>
            <person name="Bueno Dos Reis Junior F."/>
            <person name="Poole P.S."/>
            <person name="Venter S.N."/>
            <person name="James E.K."/>
        </authorList>
    </citation>
    <scope>NUCLEOTIDE SEQUENCE [LARGE SCALE GENOMIC DNA]</scope>
    <source>
        <strain evidence="2 3">JPY-366</strain>
    </source>
</reference>
<proteinExistence type="predicted"/>
<keyword evidence="1" id="KW-0812">Transmembrane</keyword>
<evidence type="ECO:0000313" key="2">
    <source>
        <dbReference type="EMBL" id="PTB22492.1"/>
    </source>
</evidence>
<feature type="transmembrane region" description="Helical" evidence="1">
    <location>
        <begin position="206"/>
        <end position="224"/>
    </location>
</feature>
<gene>
    <name evidence="2" type="ORF">C9I57_01520</name>
</gene>
<name>A0A2T3Y190_9BURK</name>
<dbReference type="AlphaFoldDB" id="A0A2T3Y190"/>
<keyword evidence="1" id="KW-0472">Membrane</keyword>
<comment type="caution">
    <text evidence="2">The sequence shown here is derived from an EMBL/GenBank/DDBJ whole genome shotgun (WGS) entry which is preliminary data.</text>
</comment>
<feature type="transmembrane region" description="Helical" evidence="1">
    <location>
        <begin position="236"/>
        <end position="255"/>
    </location>
</feature>
<keyword evidence="1" id="KW-1133">Transmembrane helix</keyword>
<accession>A0A2T3Y190</accession>
<organism evidence="2 3">
    <name type="scientific">Trinickia symbiotica</name>
    <dbReference type="NCBI Taxonomy" id="863227"/>
    <lineage>
        <taxon>Bacteria</taxon>
        <taxon>Pseudomonadati</taxon>
        <taxon>Pseudomonadota</taxon>
        <taxon>Betaproteobacteria</taxon>
        <taxon>Burkholderiales</taxon>
        <taxon>Burkholderiaceae</taxon>
        <taxon>Trinickia</taxon>
    </lineage>
</organism>
<sequence>MSRSYDGLLTGLGIAAGIAGGIAAARAFTRPARRAALSRRGCKAAVPAIIEHARARPSAEIATHIAAARVFNRSSALLAWSALTDSAIEHYRGSYMNPGMYVPLAAGALSLIAGIHGGADRLESTHSVRRAVYMAAAGVGIAGTGFHLYNVLKRPGGWSWHNLFYGAPLGAPMALFLSGTLGAVGERLRDEPADDPCLFGMPAGKALALLTAAGLIGTVGEVGLLHFRGAFQHRAMYAPVAVPPVAAALLVRAALGRPRERWWTRLWLRVTAALGAIGVAFHTRGVARQQGGWRNWSQNVLNGPPLPAPPSFTALATAGLAALRLRETELHERGGRQP</sequence>
<dbReference type="Proteomes" id="UP000240638">
    <property type="component" value="Unassembled WGS sequence"/>
</dbReference>
<evidence type="ECO:0000256" key="1">
    <source>
        <dbReference type="SAM" id="Phobius"/>
    </source>
</evidence>
<dbReference type="EMBL" id="PYUC01000001">
    <property type="protein sequence ID" value="PTB22492.1"/>
    <property type="molecule type" value="Genomic_DNA"/>
</dbReference>
<feature type="transmembrane region" description="Helical" evidence="1">
    <location>
        <begin position="100"/>
        <end position="119"/>
    </location>
</feature>